<keyword evidence="2" id="KW-1185">Reference proteome</keyword>
<gene>
    <name evidence="1" type="ORF">Anas_13989</name>
</gene>
<dbReference type="Proteomes" id="UP000326759">
    <property type="component" value="Unassembled WGS sequence"/>
</dbReference>
<sequence length="79" mass="9356">MTNMNNTFWLIEGQMKRKQAKRKKLGGSEYAAPYRIGSRTVRLIYCFSAARFAPKPEEEATTDLAYPRRTFRHRKKKTR</sequence>
<proteinExistence type="predicted"/>
<evidence type="ECO:0000313" key="1">
    <source>
        <dbReference type="EMBL" id="KAB7500045.1"/>
    </source>
</evidence>
<comment type="caution">
    <text evidence="1">The sequence shown here is derived from an EMBL/GenBank/DDBJ whole genome shotgun (WGS) entry which is preliminary data.</text>
</comment>
<reference evidence="1 2" key="1">
    <citation type="journal article" date="2019" name="PLoS Biol.">
        <title>Sex chromosomes control vertical transmission of feminizing Wolbachia symbionts in an isopod.</title>
        <authorList>
            <person name="Becking T."/>
            <person name="Chebbi M.A."/>
            <person name="Giraud I."/>
            <person name="Moumen B."/>
            <person name="Laverre T."/>
            <person name="Caubet Y."/>
            <person name="Peccoud J."/>
            <person name="Gilbert C."/>
            <person name="Cordaux R."/>
        </authorList>
    </citation>
    <scope>NUCLEOTIDE SEQUENCE [LARGE SCALE GENOMIC DNA]</scope>
    <source>
        <strain evidence="1">ANa2</strain>
        <tissue evidence="1">Whole body excluding digestive tract and cuticle</tissue>
    </source>
</reference>
<dbReference type="EMBL" id="SEYY01015518">
    <property type="protein sequence ID" value="KAB7500045.1"/>
    <property type="molecule type" value="Genomic_DNA"/>
</dbReference>
<dbReference type="AlphaFoldDB" id="A0A5N5T1G7"/>
<name>A0A5N5T1G7_9CRUS</name>
<accession>A0A5N5T1G7</accession>
<protein>
    <submittedName>
        <fullName evidence="1">Uncharacterized protein</fullName>
    </submittedName>
</protein>
<evidence type="ECO:0000313" key="2">
    <source>
        <dbReference type="Proteomes" id="UP000326759"/>
    </source>
</evidence>
<organism evidence="1 2">
    <name type="scientific">Armadillidium nasatum</name>
    <dbReference type="NCBI Taxonomy" id="96803"/>
    <lineage>
        <taxon>Eukaryota</taxon>
        <taxon>Metazoa</taxon>
        <taxon>Ecdysozoa</taxon>
        <taxon>Arthropoda</taxon>
        <taxon>Crustacea</taxon>
        <taxon>Multicrustacea</taxon>
        <taxon>Malacostraca</taxon>
        <taxon>Eumalacostraca</taxon>
        <taxon>Peracarida</taxon>
        <taxon>Isopoda</taxon>
        <taxon>Oniscidea</taxon>
        <taxon>Crinocheta</taxon>
        <taxon>Armadillidiidae</taxon>
        <taxon>Armadillidium</taxon>
    </lineage>
</organism>